<dbReference type="EMBL" id="WBZB01000044">
    <property type="protein sequence ID" value="KAB3527288.1"/>
    <property type="molecule type" value="Genomic_DNA"/>
</dbReference>
<reference evidence="1 2" key="1">
    <citation type="submission" date="2019-10" db="EMBL/GenBank/DDBJ databases">
        <title>Alkaliphilus serpentinus sp. nov. and Alkaliphilus pronyensis sp. nov., two novel anaerobic alkaliphilic species isolated from the serpentinized-hosted hydrothermal field of the Prony Bay (New Caledonia).</title>
        <authorList>
            <person name="Postec A."/>
        </authorList>
    </citation>
    <scope>NUCLEOTIDE SEQUENCE [LARGE SCALE GENOMIC DNA]</scope>
    <source>
        <strain evidence="1 2">LacT</strain>
    </source>
</reference>
<proteinExistence type="predicted"/>
<evidence type="ECO:0000313" key="1">
    <source>
        <dbReference type="EMBL" id="KAB3527288.1"/>
    </source>
</evidence>
<evidence type="ECO:0000313" key="2">
    <source>
        <dbReference type="Proteomes" id="UP000465601"/>
    </source>
</evidence>
<evidence type="ECO:0008006" key="3">
    <source>
        <dbReference type="Google" id="ProtNLM"/>
    </source>
</evidence>
<keyword evidence="2" id="KW-1185">Reference proteome</keyword>
<comment type="caution">
    <text evidence="1">The sequence shown here is derived from an EMBL/GenBank/DDBJ whole genome shotgun (WGS) entry which is preliminary data.</text>
</comment>
<organism evidence="1 2">
    <name type="scientific">Alkaliphilus serpentinus</name>
    <dbReference type="NCBI Taxonomy" id="1482731"/>
    <lineage>
        <taxon>Bacteria</taxon>
        <taxon>Bacillati</taxon>
        <taxon>Bacillota</taxon>
        <taxon>Clostridia</taxon>
        <taxon>Peptostreptococcales</taxon>
        <taxon>Natronincolaceae</taxon>
        <taxon>Alkaliphilus</taxon>
    </lineage>
</organism>
<sequence length="125" mass="14507">MRERKKLLLSLIIIASILGLVIGYLKHNKAEELKLGRYVMQEDSRPESWTWVLLKENSQFEFNRGIVSYRPRGTYSIKDGKLILYVSEKESYVFTIDGDKLIFDRGDFVGNLVKEGAIFKLSDKE</sequence>
<dbReference type="Proteomes" id="UP000465601">
    <property type="component" value="Unassembled WGS sequence"/>
</dbReference>
<protein>
    <recommendedName>
        <fullName evidence="3">DUF5640 domain-containing protein</fullName>
    </recommendedName>
</protein>
<dbReference type="RefSeq" id="WP_151866698.1">
    <property type="nucleotide sequence ID" value="NZ_WBZB01000044.1"/>
</dbReference>
<dbReference type="AlphaFoldDB" id="A0A833HMA4"/>
<gene>
    <name evidence="1" type="ORF">F8153_12560</name>
</gene>
<dbReference type="OrthoDB" id="9775557at2"/>
<accession>A0A833HMA4</accession>
<name>A0A833HMA4_9FIRM</name>